<sequence length="102" mass="11846">MPLTRRILRTFLMMFPYNTRSLLPIHLGNDQFLRLLHWHIFPTDSPTSSTVVESSVEYPKERAESPKNRGKENNGKANSDHSLDEKTRRAKPNETKGTLRQL</sequence>
<accession>A0A2P5Y6B8</accession>
<evidence type="ECO:0000256" key="1">
    <source>
        <dbReference type="SAM" id="MobiDB-lite"/>
    </source>
</evidence>
<proteinExistence type="predicted"/>
<dbReference type="EMBL" id="KZ663631">
    <property type="protein sequence ID" value="PPS11138.1"/>
    <property type="molecule type" value="Genomic_DNA"/>
</dbReference>
<feature type="region of interest" description="Disordered" evidence="1">
    <location>
        <begin position="42"/>
        <end position="102"/>
    </location>
</feature>
<evidence type="ECO:0000313" key="2">
    <source>
        <dbReference type="EMBL" id="PPS11138.1"/>
    </source>
</evidence>
<feature type="compositionally biased region" description="Basic and acidic residues" evidence="1">
    <location>
        <begin position="58"/>
        <end position="94"/>
    </location>
</feature>
<protein>
    <submittedName>
        <fullName evidence="2">Uncharacterized protein</fullName>
    </submittedName>
</protein>
<reference evidence="2 3" key="1">
    <citation type="submission" date="2015-01" db="EMBL/GenBank/DDBJ databases">
        <title>Genome of allotetraploid Gossypium barbadense reveals genomic plasticity and fiber elongation in cotton evolution.</title>
        <authorList>
            <person name="Chen X."/>
            <person name="Liu X."/>
            <person name="Zhao B."/>
            <person name="Zheng H."/>
            <person name="Hu Y."/>
            <person name="Lu G."/>
            <person name="Yang C."/>
            <person name="Chen J."/>
            <person name="Shan C."/>
            <person name="Zhang L."/>
            <person name="Zhou Y."/>
            <person name="Wang L."/>
            <person name="Guo W."/>
            <person name="Bai Y."/>
            <person name="Ruan J."/>
            <person name="Shangguan X."/>
            <person name="Mao Y."/>
            <person name="Jiang J."/>
            <person name="Zhu Y."/>
            <person name="Lei J."/>
            <person name="Kang H."/>
            <person name="Chen S."/>
            <person name="He X."/>
            <person name="Wang R."/>
            <person name="Wang Y."/>
            <person name="Chen J."/>
            <person name="Wang L."/>
            <person name="Yu S."/>
            <person name="Wang B."/>
            <person name="Wei J."/>
            <person name="Song S."/>
            <person name="Lu X."/>
            <person name="Gao Z."/>
            <person name="Gu W."/>
            <person name="Deng X."/>
            <person name="Ma D."/>
            <person name="Wang S."/>
            <person name="Liang W."/>
            <person name="Fang L."/>
            <person name="Cai C."/>
            <person name="Zhu X."/>
            <person name="Zhou B."/>
            <person name="Zhang Y."/>
            <person name="Chen Z."/>
            <person name="Xu S."/>
            <person name="Zhu R."/>
            <person name="Wang S."/>
            <person name="Zhang T."/>
            <person name="Zhao G."/>
        </authorList>
    </citation>
    <scope>NUCLEOTIDE SEQUENCE [LARGE SCALE GENOMIC DNA]</scope>
    <source>
        <strain evidence="3">cv. Xinhai21</strain>
        <tissue evidence="2">Leaf</tissue>
    </source>
</reference>
<organism evidence="2 3">
    <name type="scientific">Gossypium barbadense</name>
    <name type="common">Sea Island cotton</name>
    <name type="synonym">Hibiscus barbadensis</name>
    <dbReference type="NCBI Taxonomy" id="3634"/>
    <lineage>
        <taxon>Eukaryota</taxon>
        <taxon>Viridiplantae</taxon>
        <taxon>Streptophyta</taxon>
        <taxon>Embryophyta</taxon>
        <taxon>Tracheophyta</taxon>
        <taxon>Spermatophyta</taxon>
        <taxon>Magnoliopsida</taxon>
        <taxon>eudicotyledons</taxon>
        <taxon>Gunneridae</taxon>
        <taxon>Pentapetalae</taxon>
        <taxon>rosids</taxon>
        <taxon>malvids</taxon>
        <taxon>Malvales</taxon>
        <taxon>Malvaceae</taxon>
        <taxon>Malvoideae</taxon>
        <taxon>Gossypium</taxon>
    </lineage>
</organism>
<name>A0A2P5Y6B8_GOSBA</name>
<feature type="compositionally biased region" description="Low complexity" evidence="1">
    <location>
        <begin position="42"/>
        <end position="57"/>
    </location>
</feature>
<dbReference type="Proteomes" id="UP000239757">
    <property type="component" value="Unassembled WGS sequence"/>
</dbReference>
<evidence type="ECO:0000313" key="3">
    <source>
        <dbReference type="Proteomes" id="UP000239757"/>
    </source>
</evidence>
<dbReference type="AlphaFoldDB" id="A0A2P5Y6B8"/>
<gene>
    <name evidence="2" type="ORF">GOBAR_AA09493</name>
</gene>